<evidence type="ECO:0000256" key="3">
    <source>
        <dbReference type="ARBA" id="ARBA00017144"/>
    </source>
</evidence>
<dbReference type="Gene3D" id="3.40.50.300">
    <property type="entry name" value="P-loop containing nucleotide triphosphate hydrolases"/>
    <property type="match status" value="1"/>
</dbReference>
<organism evidence="14 15">
    <name type="scientific">Melaminivora alkalimesophila</name>
    <dbReference type="NCBI Taxonomy" id="1165852"/>
    <lineage>
        <taxon>Bacteria</taxon>
        <taxon>Pseudomonadati</taxon>
        <taxon>Pseudomonadota</taxon>
        <taxon>Betaproteobacteria</taxon>
        <taxon>Burkholderiales</taxon>
        <taxon>Comamonadaceae</taxon>
        <taxon>Melaminivora</taxon>
    </lineage>
</organism>
<evidence type="ECO:0000313" key="15">
    <source>
        <dbReference type="Proteomes" id="UP000246483"/>
    </source>
</evidence>
<evidence type="ECO:0000256" key="6">
    <source>
        <dbReference type="ARBA" id="ARBA00022741"/>
    </source>
</evidence>
<comment type="caution">
    <text evidence="14">The sequence shown here is derived from an EMBL/GenBank/DDBJ whole genome shotgun (WGS) entry which is preliminary data.</text>
</comment>
<dbReference type="GO" id="GO:0004798">
    <property type="term" value="F:dTMP kinase activity"/>
    <property type="evidence" value="ECO:0007669"/>
    <property type="project" value="UniProtKB-UniRule"/>
</dbReference>
<keyword evidence="8 12" id="KW-0067">ATP-binding</keyword>
<dbReference type="NCBIfam" id="TIGR00041">
    <property type="entry name" value="DTMP_kinase"/>
    <property type="match status" value="1"/>
</dbReference>
<keyword evidence="4 12" id="KW-0808">Transferase</keyword>
<proteinExistence type="inferred from homology"/>
<dbReference type="HAMAP" id="MF_00165">
    <property type="entry name" value="Thymidylate_kinase"/>
    <property type="match status" value="1"/>
</dbReference>
<dbReference type="SUPFAM" id="SSF52540">
    <property type="entry name" value="P-loop containing nucleoside triphosphate hydrolases"/>
    <property type="match status" value="1"/>
</dbReference>
<comment type="similarity">
    <text evidence="1 12">Belongs to the thymidylate kinase family.</text>
</comment>
<evidence type="ECO:0000256" key="5">
    <source>
        <dbReference type="ARBA" id="ARBA00022727"/>
    </source>
</evidence>
<keyword evidence="15" id="KW-1185">Reference proteome</keyword>
<comment type="catalytic activity">
    <reaction evidence="10 12">
        <text>dTMP + ATP = dTDP + ADP</text>
        <dbReference type="Rhea" id="RHEA:13517"/>
        <dbReference type="ChEBI" id="CHEBI:30616"/>
        <dbReference type="ChEBI" id="CHEBI:58369"/>
        <dbReference type="ChEBI" id="CHEBI:63528"/>
        <dbReference type="ChEBI" id="CHEBI:456216"/>
        <dbReference type="EC" id="2.7.4.9"/>
    </reaction>
</comment>
<dbReference type="GO" id="GO:0006227">
    <property type="term" value="P:dUDP biosynthetic process"/>
    <property type="evidence" value="ECO:0007669"/>
    <property type="project" value="TreeGrafter"/>
</dbReference>
<evidence type="ECO:0000256" key="1">
    <source>
        <dbReference type="ARBA" id="ARBA00009776"/>
    </source>
</evidence>
<sequence>MSTPTTPQRGLFLSFEGIDGAGKSSHIETLAQAFTDAGRTVTRTREPGGTPLAEQLRELLLHQGMDALTEVLLVFGARRDHLVQVIEPALARGEVVLCDRFTDATFAYQGAGRGFDAQVLAQLERLVQTGLGAQPGRMREPDLTLWFDVEPEVAAARLAGARLPDRFESQPAQFFARVARGYAARMAAAPWRFARIDGAGPREEVAAQVLAAVAARGWLPAATGAGHG</sequence>
<keyword evidence="6 12" id="KW-0547">Nucleotide-binding</keyword>
<name>A0A317R844_9BURK</name>
<dbReference type="AlphaFoldDB" id="A0A317R844"/>
<accession>A0A317R844</accession>
<comment type="function">
    <text evidence="11 12">Phosphorylation of dTMP to form dTDP in both de novo and salvage pathways of dTTP synthesis.</text>
</comment>
<keyword evidence="5 12" id="KW-0545">Nucleotide biosynthesis</keyword>
<protein>
    <recommendedName>
        <fullName evidence="3 12">Thymidylate kinase</fullName>
        <ecNumber evidence="2 12">2.7.4.9</ecNumber>
    </recommendedName>
    <alternativeName>
        <fullName evidence="9 12">dTMP kinase</fullName>
    </alternativeName>
</protein>
<dbReference type="GO" id="GO:0006235">
    <property type="term" value="P:dTTP biosynthetic process"/>
    <property type="evidence" value="ECO:0007669"/>
    <property type="project" value="UniProtKB-UniRule"/>
</dbReference>
<dbReference type="Proteomes" id="UP000246483">
    <property type="component" value="Unassembled WGS sequence"/>
</dbReference>
<dbReference type="InterPro" id="IPR027417">
    <property type="entry name" value="P-loop_NTPase"/>
</dbReference>
<dbReference type="CDD" id="cd01672">
    <property type="entry name" value="TMPK"/>
    <property type="match status" value="1"/>
</dbReference>
<evidence type="ECO:0000256" key="7">
    <source>
        <dbReference type="ARBA" id="ARBA00022777"/>
    </source>
</evidence>
<dbReference type="FunFam" id="3.40.50.300:FF:000225">
    <property type="entry name" value="Thymidylate kinase"/>
    <property type="match status" value="1"/>
</dbReference>
<gene>
    <name evidence="12" type="primary">tmk</name>
    <name evidence="14" type="ORF">DFR36_11053</name>
</gene>
<dbReference type="EMBL" id="QGUB01000010">
    <property type="protein sequence ID" value="PWW43615.1"/>
    <property type="molecule type" value="Genomic_DNA"/>
</dbReference>
<evidence type="ECO:0000256" key="8">
    <source>
        <dbReference type="ARBA" id="ARBA00022840"/>
    </source>
</evidence>
<dbReference type="PANTHER" id="PTHR10344">
    <property type="entry name" value="THYMIDYLATE KINASE"/>
    <property type="match status" value="1"/>
</dbReference>
<evidence type="ECO:0000256" key="10">
    <source>
        <dbReference type="ARBA" id="ARBA00048743"/>
    </source>
</evidence>
<dbReference type="OrthoDB" id="9774907at2"/>
<evidence type="ECO:0000313" key="14">
    <source>
        <dbReference type="EMBL" id="PWW43615.1"/>
    </source>
</evidence>
<dbReference type="InterPro" id="IPR018094">
    <property type="entry name" value="Thymidylate_kinase"/>
</dbReference>
<dbReference type="RefSeq" id="WP_110012490.1">
    <property type="nucleotide sequence ID" value="NZ_QGUB01000010.1"/>
</dbReference>
<evidence type="ECO:0000256" key="9">
    <source>
        <dbReference type="ARBA" id="ARBA00029962"/>
    </source>
</evidence>
<dbReference type="Pfam" id="PF02223">
    <property type="entry name" value="Thymidylate_kin"/>
    <property type="match status" value="1"/>
</dbReference>
<dbReference type="EC" id="2.7.4.9" evidence="2 12"/>
<keyword evidence="7 12" id="KW-0418">Kinase</keyword>
<feature type="domain" description="Thymidylate kinase-like" evidence="13">
    <location>
        <begin position="15"/>
        <end position="208"/>
    </location>
</feature>
<feature type="binding site" evidence="12">
    <location>
        <begin position="17"/>
        <end position="24"/>
    </location>
    <ligand>
        <name>ATP</name>
        <dbReference type="ChEBI" id="CHEBI:30616"/>
    </ligand>
</feature>
<dbReference type="GO" id="GO:0005524">
    <property type="term" value="F:ATP binding"/>
    <property type="evidence" value="ECO:0007669"/>
    <property type="project" value="UniProtKB-UniRule"/>
</dbReference>
<dbReference type="PANTHER" id="PTHR10344:SF4">
    <property type="entry name" value="UMP-CMP KINASE 2, MITOCHONDRIAL"/>
    <property type="match status" value="1"/>
</dbReference>
<evidence type="ECO:0000259" key="13">
    <source>
        <dbReference type="Pfam" id="PF02223"/>
    </source>
</evidence>
<evidence type="ECO:0000256" key="12">
    <source>
        <dbReference type="HAMAP-Rule" id="MF_00165"/>
    </source>
</evidence>
<evidence type="ECO:0000256" key="4">
    <source>
        <dbReference type="ARBA" id="ARBA00022679"/>
    </source>
</evidence>
<dbReference type="InterPro" id="IPR039430">
    <property type="entry name" value="Thymidylate_kin-like_dom"/>
</dbReference>
<dbReference type="GO" id="GO:0005829">
    <property type="term" value="C:cytosol"/>
    <property type="evidence" value="ECO:0007669"/>
    <property type="project" value="TreeGrafter"/>
</dbReference>
<dbReference type="GO" id="GO:0006233">
    <property type="term" value="P:dTDP biosynthetic process"/>
    <property type="evidence" value="ECO:0007669"/>
    <property type="project" value="InterPro"/>
</dbReference>
<reference evidence="14 15" key="1">
    <citation type="submission" date="2018-05" db="EMBL/GenBank/DDBJ databases">
        <title>Genomic Encyclopedia of Type Strains, Phase IV (KMG-IV): sequencing the most valuable type-strain genomes for metagenomic binning, comparative biology and taxonomic classification.</title>
        <authorList>
            <person name="Goeker M."/>
        </authorList>
    </citation>
    <scope>NUCLEOTIDE SEQUENCE [LARGE SCALE GENOMIC DNA]</scope>
    <source>
        <strain evidence="14 15">DSM 26006</strain>
    </source>
</reference>
<evidence type="ECO:0000256" key="2">
    <source>
        <dbReference type="ARBA" id="ARBA00012980"/>
    </source>
</evidence>
<evidence type="ECO:0000256" key="11">
    <source>
        <dbReference type="ARBA" id="ARBA00057735"/>
    </source>
</evidence>